<gene>
    <name evidence="1" type="ORF">RFULGI_LOCUS12575</name>
</gene>
<organism evidence="1 2">
    <name type="scientific">Racocetra fulgida</name>
    <dbReference type="NCBI Taxonomy" id="60492"/>
    <lineage>
        <taxon>Eukaryota</taxon>
        <taxon>Fungi</taxon>
        <taxon>Fungi incertae sedis</taxon>
        <taxon>Mucoromycota</taxon>
        <taxon>Glomeromycotina</taxon>
        <taxon>Glomeromycetes</taxon>
        <taxon>Diversisporales</taxon>
        <taxon>Gigasporaceae</taxon>
        <taxon>Racocetra</taxon>
    </lineage>
</organism>
<evidence type="ECO:0000313" key="2">
    <source>
        <dbReference type="Proteomes" id="UP000789396"/>
    </source>
</evidence>
<keyword evidence="2" id="KW-1185">Reference proteome</keyword>
<sequence length="139" mass="16374">NSPNVRQDYNRLKKIMLTNDKWNLMNDLTHLLDSFNEYTEYFSGSEYVIISMMYLLITALKIKLCPITQDFDLTLDFNSDNNAFDNDLEYEDDEEEITVGLKKRRIKINTPTNTSGLQDHIKLSLYKALLHYWPTPNIN</sequence>
<evidence type="ECO:0000313" key="1">
    <source>
        <dbReference type="EMBL" id="CAG8737173.1"/>
    </source>
</evidence>
<dbReference type="InterPro" id="IPR012337">
    <property type="entry name" value="RNaseH-like_sf"/>
</dbReference>
<reference evidence="1" key="1">
    <citation type="submission" date="2021-06" db="EMBL/GenBank/DDBJ databases">
        <authorList>
            <person name="Kallberg Y."/>
            <person name="Tangrot J."/>
            <person name="Rosling A."/>
        </authorList>
    </citation>
    <scope>NUCLEOTIDE SEQUENCE</scope>
    <source>
        <strain evidence="1">IN212</strain>
    </source>
</reference>
<proteinExistence type="predicted"/>
<dbReference type="Proteomes" id="UP000789396">
    <property type="component" value="Unassembled WGS sequence"/>
</dbReference>
<comment type="caution">
    <text evidence="1">The sequence shown here is derived from an EMBL/GenBank/DDBJ whole genome shotgun (WGS) entry which is preliminary data.</text>
</comment>
<feature type="non-terminal residue" evidence="1">
    <location>
        <position position="1"/>
    </location>
</feature>
<dbReference type="SUPFAM" id="SSF53098">
    <property type="entry name" value="Ribonuclease H-like"/>
    <property type="match status" value="1"/>
</dbReference>
<dbReference type="EMBL" id="CAJVPZ010030620">
    <property type="protein sequence ID" value="CAG8737173.1"/>
    <property type="molecule type" value="Genomic_DNA"/>
</dbReference>
<dbReference type="OrthoDB" id="2437017at2759"/>
<feature type="non-terminal residue" evidence="1">
    <location>
        <position position="139"/>
    </location>
</feature>
<name>A0A9N9IJB5_9GLOM</name>
<accession>A0A9N9IJB5</accession>
<protein>
    <submittedName>
        <fullName evidence="1">3268_t:CDS:1</fullName>
    </submittedName>
</protein>
<dbReference type="AlphaFoldDB" id="A0A9N9IJB5"/>